<accession>A0A4V2LVZ5</accession>
<proteinExistence type="predicted"/>
<dbReference type="Proteomes" id="UP000291424">
    <property type="component" value="Unassembled WGS sequence"/>
</dbReference>
<gene>
    <name evidence="1" type="ORF">E0L20_07310</name>
</gene>
<dbReference type="EMBL" id="SJOO01000002">
    <property type="protein sequence ID" value="TCB94205.1"/>
    <property type="molecule type" value="Genomic_DNA"/>
</dbReference>
<evidence type="ECO:0008006" key="3">
    <source>
        <dbReference type="Google" id="ProtNLM"/>
    </source>
</evidence>
<organism evidence="1 2">
    <name type="scientific">Enterobacter wuhouensis</name>
    <dbReference type="NCBI Taxonomy" id="2529381"/>
    <lineage>
        <taxon>Bacteria</taxon>
        <taxon>Pseudomonadati</taxon>
        <taxon>Pseudomonadota</taxon>
        <taxon>Gammaproteobacteria</taxon>
        <taxon>Enterobacterales</taxon>
        <taxon>Enterobacteriaceae</taxon>
        <taxon>Enterobacter</taxon>
    </lineage>
</organism>
<name>A0A4V2LVZ5_9ENTR</name>
<dbReference type="GO" id="GO:0007155">
    <property type="term" value="P:cell adhesion"/>
    <property type="evidence" value="ECO:0007669"/>
    <property type="project" value="InterPro"/>
</dbReference>
<evidence type="ECO:0000313" key="1">
    <source>
        <dbReference type="EMBL" id="TCB94205.1"/>
    </source>
</evidence>
<dbReference type="GO" id="GO:0009289">
    <property type="term" value="C:pilus"/>
    <property type="evidence" value="ECO:0007669"/>
    <property type="project" value="InterPro"/>
</dbReference>
<protein>
    <recommendedName>
        <fullName evidence="3">Fimbrial protein</fullName>
    </recommendedName>
</protein>
<reference evidence="1 2" key="1">
    <citation type="submission" date="2019-02" db="EMBL/GenBank/DDBJ databases">
        <title>The draft genome of Enterobacter spp. strains.</title>
        <authorList>
            <person name="Wang C."/>
            <person name="Feng Y."/>
            <person name="Zong Z."/>
        </authorList>
    </citation>
    <scope>NUCLEOTIDE SEQUENCE [LARGE SCALE GENOMIC DNA]</scope>
    <source>
        <strain evidence="1 2">WCHEW120002</strain>
    </source>
</reference>
<sequence>MAECIPVHHRTGHSFKFVLPALMYMVLMSPNLCLAGADDARLMASNELVSAMDVKGTTGTVYWRAPTTPISTKEKVESIIVNNSSGGSWLPATGLRIVNNCTFDYTTEDGKKDTIVVSLKGVKTNNSYNLPEPAKIVSYAIACRATLTNESHSNIVMDGRYVFYVNFHWGSTSAYVINGQISTGTLYTTPSCTLSVPDPAINFTGDAASFINGIHRSASFSASCEGTTSATLSLSGTGAIDTEGCLSAQKQGDVSQALRLCADGFKLDGSNNKELTMDSTGNSTGSIDFKLSSYNNEKPQPGDYKTTVYATIAPN</sequence>
<comment type="caution">
    <text evidence="1">The sequence shown here is derived from an EMBL/GenBank/DDBJ whole genome shotgun (WGS) entry which is preliminary data.</text>
</comment>
<evidence type="ECO:0000313" key="2">
    <source>
        <dbReference type="Proteomes" id="UP000291424"/>
    </source>
</evidence>
<dbReference type="InterPro" id="IPR036937">
    <property type="entry name" value="Adhesion_dom_fimbrial_sf"/>
</dbReference>
<dbReference type="AlphaFoldDB" id="A0A4V2LVZ5"/>
<dbReference type="Gene3D" id="2.60.40.1090">
    <property type="entry name" value="Fimbrial-type adhesion domain"/>
    <property type="match status" value="1"/>
</dbReference>
<dbReference type="RefSeq" id="WP_131633370.1">
    <property type="nucleotide sequence ID" value="NZ_SJOO01000002.1"/>
</dbReference>